<proteinExistence type="predicted"/>
<dbReference type="EMBL" id="MU005586">
    <property type="protein sequence ID" value="KAF2682862.1"/>
    <property type="molecule type" value="Genomic_DNA"/>
</dbReference>
<feature type="region of interest" description="Disordered" evidence="1">
    <location>
        <begin position="31"/>
        <end position="67"/>
    </location>
</feature>
<name>A0A6G1IX81_9PLEO</name>
<sequence length="194" mass="22177">MRTFHDGTVMEMEARRKVNYTLASEGSCIRTSTTHVQHRQHRQHQRQRHSERLPHMGPPTLRDDTSQTPALSALPEELLETIVSYVARKADHQALANLCLASQQLHRIAQPHLYASIKLDIRKARDSNPVKCPVSNTQTRRGPAIPLPKFLEARTNLANYVRTLRIIHDPYESLVRDEWTSTSESVVEDITTSE</sequence>
<dbReference type="SUPFAM" id="SSF81383">
    <property type="entry name" value="F-box domain"/>
    <property type="match status" value="1"/>
</dbReference>
<reference evidence="2" key="1">
    <citation type="journal article" date="2020" name="Stud. Mycol.">
        <title>101 Dothideomycetes genomes: a test case for predicting lifestyles and emergence of pathogens.</title>
        <authorList>
            <person name="Haridas S."/>
            <person name="Albert R."/>
            <person name="Binder M."/>
            <person name="Bloem J."/>
            <person name="Labutti K."/>
            <person name="Salamov A."/>
            <person name="Andreopoulos B."/>
            <person name="Baker S."/>
            <person name="Barry K."/>
            <person name="Bills G."/>
            <person name="Bluhm B."/>
            <person name="Cannon C."/>
            <person name="Castanera R."/>
            <person name="Culley D."/>
            <person name="Daum C."/>
            <person name="Ezra D."/>
            <person name="Gonzalez J."/>
            <person name="Henrissat B."/>
            <person name="Kuo A."/>
            <person name="Liang C."/>
            <person name="Lipzen A."/>
            <person name="Lutzoni F."/>
            <person name="Magnuson J."/>
            <person name="Mondo S."/>
            <person name="Nolan M."/>
            <person name="Ohm R."/>
            <person name="Pangilinan J."/>
            <person name="Park H.-J."/>
            <person name="Ramirez L."/>
            <person name="Alfaro M."/>
            <person name="Sun H."/>
            <person name="Tritt A."/>
            <person name="Yoshinaga Y."/>
            <person name="Zwiers L.-H."/>
            <person name="Turgeon B."/>
            <person name="Goodwin S."/>
            <person name="Spatafora J."/>
            <person name="Crous P."/>
            <person name="Grigoriev I."/>
        </authorList>
    </citation>
    <scope>NUCLEOTIDE SEQUENCE</scope>
    <source>
        <strain evidence="2">CBS 122367</strain>
    </source>
</reference>
<dbReference type="Proteomes" id="UP000799291">
    <property type="component" value="Unassembled WGS sequence"/>
</dbReference>
<keyword evidence="3" id="KW-1185">Reference proteome</keyword>
<evidence type="ECO:0000313" key="3">
    <source>
        <dbReference type="Proteomes" id="UP000799291"/>
    </source>
</evidence>
<organism evidence="2 3">
    <name type="scientific">Lentithecium fluviatile CBS 122367</name>
    <dbReference type="NCBI Taxonomy" id="1168545"/>
    <lineage>
        <taxon>Eukaryota</taxon>
        <taxon>Fungi</taxon>
        <taxon>Dikarya</taxon>
        <taxon>Ascomycota</taxon>
        <taxon>Pezizomycotina</taxon>
        <taxon>Dothideomycetes</taxon>
        <taxon>Pleosporomycetidae</taxon>
        <taxon>Pleosporales</taxon>
        <taxon>Massarineae</taxon>
        <taxon>Lentitheciaceae</taxon>
        <taxon>Lentithecium</taxon>
    </lineage>
</organism>
<accession>A0A6G1IX81</accession>
<dbReference type="AlphaFoldDB" id="A0A6G1IX81"/>
<feature type="compositionally biased region" description="Basic residues" evidence="1">
    <location>
        <begin position="36"/>
        <end position="47"/>
    </location>
</feature>
<protein>
    <submittedName>
        <fullName evidence="2">Uncharacterized protein</fullName>
    </submittedName>
</protein>
<evidence type="ECO:0000313" key="2">
    <source>
        <dbReference type="EMBL" id="KAF2682862.1"/>
    </source>
</evidence>
<evidence type="ECO:0000256" key="1">
    <source>
        <dbReference type="SAM" id="MobiDB-lite"/>
    </source>
</evidence>
<gene>
    <name evidence="2" type="ORF">K458DRAFT_56600</name>
</gene>
<dbReference type="InterPro" id="IPR036047">
    <property type="entry name" value="F-box-like_dom_sf"/>
</dbReference>